<dbReference type="CDD" id="cd11605">
    <property type="entry name" value="RWD_DRWD_ELF-like"/>
    <property type="match status" value="1"/>
</dbReference>
<evidence type="ECO:0000313" key="2">
    <source>
        <dbReference type="EMBL" id="THZ49461.1"/>
    </source>
</evidence>
<protein>
    <submittedName>
        <fullName evidence="2">DUF1115-domain-containing protein</fullName>
    </submittedName>
</protein>
<dbReference type="Pfam" id="PF06544">
    <property type="entry name" value="Prp3_C"/>
    <property type="match status" value="1"/>
</dbReference>
<gene>
    <name evidence="2" type="ORF">D6C90_03465</name>
</gene>
<name>A0A4V4KSB2_AURPU</name>
<dbReference type="Pfam" id="PF05773">
    <property type="entry name" value="RWD"/>
    <property type="match status" value="1"/>
</dbReference>
<dbReference type="InterPro" id="IPR016135">
    <property type="entry name" value="UBQ-conjugating_enzyme/RWD"/>
</dbReference>
<dbReference type="InterPro" id="IPR010541">
    <property type="entry name" value="Prp3_C"/>
</dbReference>
<sequence length="269" mass="30198">MRSLHRSITMEGNRERQAAELTLLTTMYPSEFSWRSNPPPDLETPTITADPNFTLAIHPSYALEFTLPDTYPDTQKPHVYLSCGGDVDTSTRKRARAKLAEIVEEQEPGMEMLDLIVTLFTEYLPELTEVDASTADHSQKSGQGQHQHASKIKRVVIWSHHLLATSKRKDIQAWSKELSLSGYSRPGHPGSVFVEGDEDQVDEFIRRLKQLRWQALQVRGEETAEKRICGPGDGVLEVEGLGEIAEALKKIDAETADLFLQAMKIAKTD</sequence>
<dbReference type="InterPro" id="IPR006575">
    <property type="entry name" value="RWD_dom"/>
</dbReference>
<dbReference type="EMBL" id="QZBN01000236">
    <property type="protein sequence ID" value="THZ49461.1"/>
    <property type="molecule type" value="Genomic_DNA"/>
</dbReference>
<dbReference type="InterPro" id="IPR059181">
    <property type="entry name" value="RWDD2A-B_C"/>
</dbReference>
<dbReference type="Proteomes" id="UP000310121">
    <property type="component" value="Unassembled WGS sequence"/>
</dbReference>
<feature type="domain" description="RWD" evidence="1">
    <location>
        <begin position="19"/>
        <end position="127"/>
    </location>
</feature>
<dbReference type="InterPro" id="IPR017359">
    <property type="entry name" value="Phi-like"/>
</dbReference>
<dbReference type="PROSITE" id="PS50908">
    <property type="entry name" value="RWD"/>
    <property type="match status" value="1"/>
</dbReference>
<dbReference type="SUPFAM" id="SSF54495">
    <property type="entry name" value="UBC-like"/>
    <property type="match status" value="1"/>
</dbReference>
<organism evidence="2 3">
    <name type="scientific">Aureobasidium pullulans</name>
    <name type="common">Black yeast</name>
    <name type="synonym">Pullularia pullulans</name>
    <dbReference type="NCBI Taxonomy" id="5580"/>
    <lineage>
        <taxon>Eukaryota</taxon>
        <taxon>Fungi</taxon>
        <taxon>Dikarya</taxon>
        <taxon>Ascomycota</taxon>
        <taxon>Pezizomycotina</taxon>
        <taxon>Dothideomycetes</taxon>
        <taxon>Dothideomycetidae</taxon>
        <taxon>Dothideales</taxon>
        <taxon>Saccotheciaceae</taxon>
        <taxon>Aureobasidium</taxon>
    </lineage>
</organism>
<comment type="caution">
    <text evidence="2">The sequence shown here is derived from an EMBL/GenBank/DDBJ whole genome shotgun (WGS) entry which is preliminary data.</text>
</comment>
<dbReference type="Gene3D" id="3.10.110.10">
    <property type="entry name" value="Ubiquitin Conjugating Enzyme"/>
    <property type="match status" value="1"/>
</dbReference>
<accession>A0A4V4KSB2</accession>
<dbReference type="PANTHER" id="PTHR15955">
    <property type="entry name" value="RWD DOMAIN CONTAINING PROTEIN 2"/>
    <property type="match status" value="1"/>
</dbReference>
<dbReference type="CDD" id="cd24163">
    <property type="entry name" value="RWDD2_C"/>
    <property type="match status" value="1"/>
</dbReference>
<evidence type="ECO:0000259" key="1">
    <source>
        <dbReference type="PROSITE" id="PS50908"/>
    </source>
</evidence>
<reference evidence="2 3" key="1">
    <citation type="submission" date="2018-10" db="EMBL/GenBank/DDBJ databases">
        <title>Fifty Aureobasidium pullulans genomes reveal a recombining polyextremotolerant generalist.</title>
        <authorList>
            <person name="Gostincar C."/>
            <person name="Turk M."/>
            <person name="Zajc J."/>
            <person name="Gunde-Cimerman N."/>
        </authorList>
    </citation>
    <scope>NUCLEOTIDE SEQUENCE [LARGE SCALE GENOMIC DNA]</scope>
    <source>
        <strain evidence="2 3">EXF-3844</strain>
    </source>
</reference>
<dbReference type="PANTHER" id="PTHR15955:SF8">
    <property type="entry name" value="RWD DOMAIN-CONTAINING PROTEIN 2B-RELATED"/>
    <property type="match status" value="1"/>
</dbReference>
<proteinExistence type="predicted"/>
<evidence type="ECO:0000313" key="3">
    <source>
        <dbReference type="Proteomes" id="UP000310121"/>
    </source>
</evidence>
<dbReference type="AlphaFoldDB" id="A0A4V4KSB2"/>